<feature type="chain" id="PRO_5039387992" description="DUF3574 domain-containing protein" evidence="1">
    <location>
        <begin position="31"/>
        <end position="170"/>
    </location>
</feature>
<sequence length="170" mass="19141">MTPHTSRPARRTRLAVLLAALLCAAGASTAFTTTLQTGDARPAAARAEVSGTSGTYKSPHTEPYVRTQLFFGTGRHGGEPPITEEQFMDFLNKYVTPRFPDGLTLQEGYGQWRDRTGSINGERSYELILLYPREQAEARDADIEYLRNRYTRMYELESVGRVDEQVRADF</sequence>
<dbReference type="InterPro" id="IPR021957">
    <property type="entry name" value="DUF3574"/>
</dbReference>
<dbReference type="EMBL" id="FOSG01000015">
    <property type="protein sequence ID" value="SFL24612.1"/>
    <property type="molecule type" value="Genomic_DNA"/>
</dbReference>
<evidence type="ECO:0008006" key="4">
    <source>
        <dbReference type="Google" id="ProtNLM"/>
    </source>
</evidence>
<dbReference type="AlphaFoldDB" id="A0A1I4G3B2"/>
<keyword evidence="3" id="KW-1185">Reference proteome</keyword>
<dbReference type="OrthoDB" id="794286at2"/>
<dbReference type="Pfam" id="PF12098">
    <property type="entry name" value="DUF3574"/>
    <property type="match status" value="1"/>
</dbReference>
<evidence type="ECO:0000256" key="1">
    <source>
        <dbReference type="SAM" id="SignalP"/>
    </source>
</evidence>
<name>A0A1I4G3B2_9ACTN</name>
<accession>A0A1I4G3B2</accession>
<protein>
    <recommendedName>
        <fullName evidence="4">DUF3574 domain-containing protein</fullName>
    </recommendedName>
</protein>
<evidence type="ECO:0000313" key="3">
    <source>
        <dbReference type="Proteomes" id="UP000198928"/>
    </source>
</evidence>
<dbReference type="Proteomes" id="UP000198928">
    <property type="component" value="Unassembled WGS sequence"/>
</dbReference>
<evidence type="ECO:0000313" key="2">
    <source>
        <dbReference type="EMBL" id="SFL24612.1"/>
    </source>
</evidence>
<keyword evidence="1" id="KW-0732">Signal</keyword>
<dbReference type="RefSeq" id="WP_093851129.1">
    <property type="nucleotide sequence ID" value="NZ_FOSG01000015.1"/>
</dbReference>
<organism evidence="2 3">
    <name type="scientific">Streptomyces pini</name>
    <dbReference type="NCBI Taxonomy" id="1520580"/>
    <lineage>
        <taxon>Bacteria</taxon>
        <taxon>Bacillati</taxon>
        <taxon>Actinomycetota</taxon>
        <taxon>Actinomycetes</taxon>
        <taxon>Kitasatosporales</taxon>
        <taxon>Streptomycetaceae</taxon>
        <taxon>Streptomyces</taxon>
    </lineage>
</organism>
<feature type="signal peptide" evidence="1">
    <location>
        <begin position="1"/>
        <end position="30"/>
    </location>
</feature>
<reference evidence="3" key="1">
    <citation type="submission" date="2016-10" db="EMBL/GenBank/DDBJ databases">
        <authorList>
            <person name="Varghese N."/>
            <person name="Submissions S."/>
        </authorList>
    </citation>
    <scope>NUCLEOTIDE SEQUENCE [LARGE SCALE GENOMIC DNA]</scope>
    <source>
        <strain evidence="3">PL19</strain>
    </source>
</reference>
<proteinExistence type="predicted"/>
<gene>
    <name evidence="2" type="ORF">SAMN05192584_11587</name>
</gene>